<sequence length="121" mass="12189">MTSGASEQDSTVDPALHGEASPHAATTVGGQSSRISGDEPGLEGADAEPRPTDGGQPAYEGHLPSPGAPTPAQTGGLSPREEIQQAVDIELSGEQLSAEQSARRAEGERYAAGNAAGENAR</sequence>
<feature type="compositionally biased region" description="Low complexity" evidence="1">
    <location>
        <begin position="110"/>
        <end position="121"/>
    </location>
</feature>
<dbReference type="RefSeq" id="WP_166280882.1">
    <property type="nucleotide sequence ID" value="NZ_JAANNP010000003.1"/>
</dbReference>
<reference evidence="2 3" key="1">
    <citation type="submission" date="2020-03" db="EMBL/GenBank/DDBJ databases">
        <title>Two novel Motilibacter sp.</title>
        <authorList>
            <person name="Liu S."/>
        </authorList>
    </citation>
    <scope>NUCLEOTIDE SEQUENCE [LARGE SCALE GENOMIC DNA]</scope>
    <source>
        <strain evidence="2 3">E257</strain>
    </source>
</reference>
<dbReference type="Proteomes" id="UP000800981">
    <property type="component" value="Unassembled WGS sequence"/>
</dbReference>
<protein>
    <submittedName>
        <fullName evidence="2">Uncharacterized protein</fullName>
    </submittedName>
</protein>
<comment type="caution">
    <text evidence="2">The sequence shown here is derived from an EMBL/GenBank/DDBJ whole genome shotgun (WGS) entry which is preliminary data.</text>
</comment>
<keyword evidence="3" id="KW-1185">Reference proteome</keyword>
<evidence type="ECO:0000256" key="1">
    <source>
        <dbReference type="SAM" id="MobiDB-lite"/>
    </source>
</evidence>
<evidence type="ECO:0000313" key="2">
    <source>
        <dbReference type="EMBL" id="NHC13897.1"/>
    </source>
</evidence>
<name>A0ABX0GSY3_9ACTN</name>
<organism evidence="2 3">
    <name type="scientific">Motilibacter deserti</name>
    <dbReference type="NCBI Taxonomy" id="2714956"/>
    <lineage>
        <taxon>Bacteria</taxon>
        <taxon>Bacillati</taxon>
        <taxon>Actinomycetota</taxon>
        <taxon>Actinomycetes</taxon>
        <taxon>Motilibacterales</taxon>
        <taxon>Motilibacteraceae</taxon>
        <taxon>Motilibacter</taxon>
    </lineage>
</organism>
<dbReference type="EMBL" id="JAANNP010000003">
    <property type="protein sequence ID" value="NHC13897.1"/>
    <property type="molecule type" value="Genomic_DNA"/>
</dbReference>
<gene>
    <name evidence="2" type="ORF">G9H71_08890</name>
</gene>
<accession>A0ABX0GSY3</accession>
<feature type="region of interest" description="Disordered" evidence="1">
    <location>
        <begin position="1"/>
        <end position="121"/>
    </location>
</feature>
<feature type="compositionally biased region" description="Polar residues" evidence="1">
    <location>
        <begin position="1"/>
        <end position="11"/>
    </location>
</feature>
<proteinExistence type="predicted"/>
<evidence type="ECO:0000313" key="3">
    <source>
        <dbReference type="Proteomes" id="UP000800981"/>
    </source>
</evidence>